<dbReference type="PANTHER" id="PTHR13219">
    <property type="entry name" value="TRANSMEMBRANE PROTEIN 94"/>
    <property type="match status" value="1"/>
</dbReference>
<proteinExistence type="predicted"/>
<feature type="transmembrane region" description="Helical" evidence="1">
    <location>
        <begin position="216"/>
        <end position="235"/>
    </location>
</feature>
<sequence length="239" mass="27675">MVSDIPPGLASTQAFNVLIEDIKKTLDEMEACRPYFTYESLIAEVVFLLFLFIGNVTFKLWDSKIKHKEIIERTKFITKYLEDCSKISKWDEKNYPNLCSPLSPSIVLQPTLRDGKLVNVPWALLVRGDCVQLRPGQPIPAKCRSYQDNEEDVKNFEYNEVYSPSPDKNPAVDIRQCEPLQHIYCVLEETPYIRNLKVFVQKSCKRPTSSVEKERYLLFIMTMEHFGIPIAVVSFQNLL</sequence>
<dbReference type="EMBL" id="JAVRJZ010000013">
    <property type="protein sequence ID" value="KAK2714743.1"/>
    <property type="molecule type" value="Genomic_DNA"/>
</dbReference>
<accession>A0AA88HPB7</accession>
<comment type="caution">
    <text evidence="2">The sequence shown here is derived from an EMBL/GenBank/DDBJ whole genome shotgun (WGS) entry which is preliminary data.</text>
</comment>
<dbReference type="Gene3D" id="2.70.150.10">
    <property type="entry name" value="Calcium-transporting ATPase, cytoplasmic transduction domain A"/>
    <property type="match status" value="1"/>
</dbReference>
<dbReference type="SUPFAM" id="SSF81653">
    <property type="entry name" value="Calcium ATPase, transduction domain A"/>
    <property type="match status" value="1"/>
</dbReference>
<evidence type="ECO:0000256" key="1">
    <source>
        <dbReference type="SAM" id="Phobius"/>
    </source>
</evidence>
<dbReference type="InterPro" id="IPR008250">
    <property type="entry name" value="ATPase_P-typ_transduc_dom_A_sf"/>
</dbReference>
<dbReference type="InterPro" id="IPR039720">
    <property type="entry name" value="TMEM94"/>
</dbReference>
<evidence type="ECO:0000313" key="2">
    <source>
        <dbReference type="EMBL" id="KAK2714743.1"/>
    </source>
</evidence>
<keyword evidence="1" id="KW-1133">Transmembrane helix</keyword>
<dbReference type="Proteomes" id="UP001187531">
    <property type="component" value="Unassembled WGS sequence"/>
</dbReference>
<dbReference type="AlphaFoldDB" id="A0AA88HPB7"/>
<dbReference type="PANTHER" id="PTHR13219:SF6">
    <property type="entry name" value="TRANSMEMBRANE PROTEIN 94"/>
    <property type="match status" value="1"/>
</dbReference>
<gene>
    <name evidence="2" type="ORF">QYM36_009083</name>
</gene>
<keyword evidence="3" id="KW-1185">Reference proteome</keyword>
<evidence type="ECO:0000313" key="3">
    <source>
        <dbReference type="Proteomes" id="UP001187531"/>
    </source>
</evidence>
<keyword evidence="1" id="KW-0472">Membrane</keyword>
<name>A0AA88HPB7_ARTSF</name>
<organism evidence="2 3">
    <name type="scientific">Artemia franciscana</name>
    <name type="common">Brine shrimp</name>
    <name type="synonym">Artemia sanfranciscana</name>
    <dbReference type="NCBI Taxonomy" id="6661"/>
    <lineage>
        <taxon>Eukaryota</taxon>
        <taxon>Metazoa</taxon>
        <taxon>Ecdysozoa</taxon>
        <taxon>Arthropoda</taxon>
        <taxon>Crustacea</taxon>
        <taxon>Branchiopoda</taxon>
        <taxon>Anostraca</taxon>
        <taxon>Artemiidae</taxon>
        <taxon>Artemia</taxon>
    </lineage>
</organism>
<protein>
    <submittedName>
        <fullName evidence="2">Uncharacterized protein</fullName>
    </submittedName>
</protein>
<keyword evidence="1" id="KW-0812">Transmembrane</keyword>
<reference evidence="2" key="1">
    <citation type="submission" date="2023-07" db="EMBL/GenBank/DDBJ databases">
        <title>Chromosome-level genome assembly of Artemia franciscana.</title>
        <authorList>
            <person name="Jo E."/>
        </authorList>
    </citation>
    <scope>NUCLEOTIDE SEQUENCE</scope>
    <source>
        <tissue evidence="2">Whole body</tissue>
    </source>
</reference>
<feature type="transmembrane region" description="Helical" evidence="1">
    <location>
        <begin position="35"/>
        <end position="58"/>
    </location>
</feature>